<keyword evidence="5" id="KW-1185">Reference proteome</keyword>
<feature type="domain" description="WYL" evidence="3">
    <location>
        <begin position="196"/>
        <end position="256"/>
    </location>
</feature>
<dbReference type="PANTHER" id="PTHR34580:SF3">
    <property type="entry name" value="PROTEIN PAFB"/>
    <property type="match status" value="1"/>
</dbReference>
<comment type="caution">
    <text evidence="4">The sequence shown here is derived from an EMBL/GenBank/DDBJ whole genome shotgun (WGS) entry which is preliminary data.</text>
</comment>
<evidence type="ECO:0000313" key="5">
    <source>
        <dbReference type="Proteomes" id="UP001501747"/>
    </source>
</evidence>
<dbReference type="PANTHER" id="PTHR34580">
    <property type="match status" value="1"/>
</dbReference>
<dbReference type="EMBL" id="BAABAL010000018">
    <property type="protein sequence ID" value="GAA4022121.1"/>
    <property type="molecule type" value="Genomic_DNA"/>
</dbReference>
<dbReference type="Pfam" id="PF13280">
    <property type="entry name" value="WYL"/>
    <property type="match status" value="1"/>
</dbReference>
<feature type="domain" description="Helix-turn-helix type 11" evidence="2">
    <location>
        <begin position="70"/>
        <end position="116"/>
    </location>
</feature>
<dbReference type="InterPro" id="IPR036390">
    <property type="entry name" value="WH_DNA-bd_sf"/>
</dbReference>
<dbReference type="PROSITE" id="PS52050">
    <property type="entry name" value="WYL"/>
    <property type="match status" value="1"/>
</dbReference>
<feature type="compositionally biased region" description="Polar residues" evidence="1">
    <location>
        <begin position="1"/>
        <end position="10"/>
    </location>
</feature>
<dbReference type="Pfam" id="PF08279">
    <property type="entry name" value="HTH_11"/>
    <property type="match status" value="1"/>
</dbReference>
<feature type="region of interest" description="Disordered" evidence="1">
    <location>
        <begin position="1"/>
        <end position="22"/>
    </location>
</feature>
<sequence length="379" mass="41378">MSRRTSSGTVTKYHGAGPRQYQTSPVNVTFMRQRYDQSRTFRFLKRRFGPRMRDDLSPTARALLAFESIQDRPGITGAELAARLGVTDRAARRYVGILREAGIPIESLSGPYGGYRVGRGARLAPLMFSTPEALGLVMAVLQGWHGAADGDHPVATALGKIVRVLPASSAAPVEAIRRVNAQNPGDAAASPDPQLTAALAQACESRQQLRILYRARDMVLDPWAVVVRHGRWYLLCWSQTARARRVLRLDRVEQAEPTGRSFDPPADLDPVQEVENHLADGWTHEAEVRFEVPISLAAQCVPRALGRLTEDGDGCALRGSTDNAVWYAAQLAATELPFVVLQGDAVRAEVKLLAERLTRAAAGRADRADRSRGGPRTGC</sequence>
<dbReference type="Proteomes" id="UP001501747">
    <property type="component" value="Unassembled WGS sequence"/>
</dbReference>
<evidence type="ECO:0000259" key="2">
    <source>
        <dbReference type="Pfam" id="PF08279"/>
    </source>
</evidence>
<organism evidence="4 5">
    <name type="scientific">Allokutzneria multivorans</name>
    <dbReference type="NCBI Taxonomy" id="1142134"/>
    <lineage>
        <taxon>Bacteria</taxon>
        <taxon>Bacillati</taxon>
        <taxon>Actinomycetota</taxon>
        <taxon>Actinomycetes</taxon>
        <taxon>Pseudonocardiales</taxon>
        <taxon>Pseudonocardiaceae</taxon>
        <taxon>Allokutzneria</taxon>
    </lineage>
</organism>
<reference evidence="5" key="1">
    <citation type="journal article" date="2019" name="Int. J. Syst. Evol. Microbiol.">
        <title>The Global Catalogue of Microorganisms (GCM) 10K type strain sequencing project: providing services to taxonomists for standard genome sequencing and annotation.</title>
        <authorList>
            <consortium name="The Broad Institute Genomics Platform"/>
            <consortium name="The Broad Institute Genome Sequencing Center for Infectious Disease"/>
            <person name="Wu L."/>
            <person name="Ma J."/>
        </authorList>
    </citation>
    <scope>NUCLEOTIDE SEQUENCE [LARGE SCALE GENOMIC DNA]</scope>
    <source>
        <strain evidence="5">JCM 17342</strain>
    </source>
</reference>
<evidence type="ECO:0000259" key="3">
    <source>
        <dbReference type="Pfam" id="PF13280"/>
    </source>
</evidence>
<dbReference type="Gene3D" id="1.10.10.10">
    <property type="entry name" value="Winged helix-like DNA-binding domain superfamily/Winged helix DNA-binding domain"/>
    <property type="match status" value="1"/>
</dbReference>
<dbReference type="InterPro" id="IPR013196">
    <property type="entry name" value="HTH_11"/>
</dbReference>
<dbReference type="InterPro" id="IPR026881">
    <property type="entry name" value="WYL_dom"/>
</dbReference>
<dbReference type="InterPro" id="IPR036388">
    <property type="entry name" value="WH-like_DNA-bd_sf"/>
</dbReference>
<proteinExistence type="predicted"/>
<protein>
    <submittedName>
        <fullName evidence="4">WYL domain-containing protein</fullName>
    </submittedName>
</protein>
<evidence type="ECO:0000256" key="1">
    <source>
        <dbReference type="SAM" id="MobiDB-lite"/>
    </source>
</evidence>
<evidence type="ECO:0000313" key="4">
    <source>
        <dbReference type="EMBL" id="GAA4022121.1"/>
    </source>
</evidence>
<dbReference type="InterPro" id="IPR051534">
    <property type="entry name" value="CBASS_pafABC_assoc_protein"/>
</dbReference>
<dbReference type="SUPFAM" id="SSF46785">
    <property type="entry name" value="Winged helix' DNA-binding domain"/>
    <property type="match status" value="1"/>
</dbReference>
<gene>
    <name evidence="4" type="ORF">GCM10022247_52910</name>
</gene>
<name>A0ABP7T7C7_9PSEU</name>
<accession>A0ABP7T7C7</accession>